<proteinExistence type="predicted"/>
<evidence type="ECO:0000256" key="1">
    <source>
        <dbReference type="SAM" id="MobiDB-lite"/>
    </source>
</evidence>
<dbReference type="Proteomes" id="UP000320672">
    <property type="component" value="Chromosome"/>
</dbReference>
<organism evidence="2 3">
    <name type="scientific">Roseimaritima multifibrata</name>
    <dbReference type="NCBI Taxonomy" id="1930274"/>
    <lineage>
        <taxon>Bacteria</taxon>
        <taxon>Pseudomonadati</taxon>
        <taxon>Planctomycetota</taxon>
        <taxon>Planctomycetia</taxon>
        <taxon>Pirellulales</taxon>
        <taxon>Pirellulaceae</taxon>
        <taxon>Roseimaritima</taxon>
    </lineage>
</organism>
<feature type="region of interest" description="Disordered" evidence="1">
    <location>
        <begin position="136"/>
        <end position="156"/>
    </location>
</feature>
<accession>A0A517MKN0</accession>
<evidence type="ECO:0000313" key="2">
    <source>
        <dbReference type="EMBL" id="QDS95347.1"/>
    </source>
</evidence>
<dbReference type="KEGG" id="rml:FF011L_41410"/>
<dbReference type="EMBL" id="CP036262">
    <property type="protein sequence ID" value="QDS95347.1"/>
    <property type="molecule type" value="Genomic_DNA"/>
</dbReference>
<gene>
    <name evidence="2" type="ORF">FF011L_41410</name>
</gene>
<reference evidence="2 3" key="1">
    <citation type="submission" date="2019-02" db="EMBL/GenBank/DDBJ databases">
        <title>Deep-cultivation of Planctomycetes and their phenomic and genomic characterization uncovers novel biology.</title>
        <authorList>
            <person name="Wiegand S."/>
            <person name="Jogler M."/>
            <person name="Boedeker C."/>
            <person name="Pinto D."/>
            <person name="Vollmers J."/>
            <person name="Rivas-Marin E."/>
            <person name="Kohn T."/>
            <person name="Peeters S.H."/>
            <person name="Heuer A."/>
            <person name="Rast P."/>
            <person name="Oberbeckmann S."/>
            <person name="Bunk B."/>
            <person name="Jeske O."/>
            <person name="Meyerdierks A."/>
            <person name="Storesund J.E."/>
            <person name="Kallscheuer N."/>
            <person name="Luecker S."/>
            <person name="Lage O.M."/>
            <person name="Pohl T."/>
            <person name="Merkel B.J."/>
            <person name="Hornburger P."/>
            <person name="Mueller R.-W."/>
            <person name="Bruemmer F."/>
            <person name="Labrenz M."/>
            <person name="Spormann A.M."/>
            <person name="Op den Camp H."/>
            <person name="Overmann J."/>
            <person name="Amann R."/>
            <person name="Jetten M.S.M."/>
            <person name="Mascher T."/>
            <person name="Medema M.H."/>
            <person name="Devos D.P."/>
            <person name="Kaster A.-K."/>
            <person name="Ovreas L."/>
            <person name="Rohde M."/>
            <person name="Galperin M.Y."/>
            <person name="Jogler C."/>
        </authorList>
    </citation>
    <scope>NUCLEOTIDE SEQUENCE [LARGE SCALE GENOMIC DNA]</scope>
    <source>
        <strain evidence="2 3">FF011L</strain>
    </source>
</reference>
<name>A0A517MKN0_9BACT</name>
<keyword evidence="3" id="KW-1185">Reference proteome</keyword>
<sequence length="186" mass="19955">MFGHSVLFITEFAGGECPGDLSSQIVTFLMFQAFPRNRFRPTPHLSWSRLPFSVLLIGLFLLGGCGAPDSGKYPLAGTVSLDGVPLDRGTIEFHPVTAGTITGGTIREGKFDIPAAQGAMPGSYEVRIYSTDLEGTAVPDPEAPPGPESARPAKPELIAKRYNVESELEIEVEDGGNTELDFQLTK</sequence>
<dbReference type="AlphaFoldDB" id="A0A517MKN0"/>
<evidence type="ECO:0000313" key="3">
    <source>
        <dbReference type="Proteomes" id="UP000320672"/>
    </source>
</evidence>
<evidence type="ECO:0008006" key="4">
    <source>
        <dbReference type="Google" id="ProtNLM"/>
    </source>
</evidence>
<protein>
    <recommendedName>
        <fullName evidence="4">Carboxypeptidase regulatory-like domain-containing protein</fullName>
    </recommendedName>
</protein>